<evidence type="ECO:0000256" key="1">
    <source>
        <dbReference type="SAM" id="Phobius"/>
    </source>
</evidence>
<keyword evidence="1" id="KW-0472">Membrane</keyword>
<dbReference type="PANTHER" id="PTHR34502:SF3">
    <property type="entry name" value="DUF6594 DOMAIN-CONTAINING PROTEIN"/>
    <property type="match status" value="1"/>
</dbReference>
<feature type="domain" description="DUF6594" evidence="2">
    <location>
        <begin position="10"/>
        <end position="270"/>
    </location>
</feature>
<reference evidence="3 4" key="1">
    <citation type="submission" date="2015-09" db="EMBL/GenBank/DDBJ databases">
        <title>Host preference determinants of Valsa canker pathogens revealed by comparative genomics.</title>
        <authorList>
            <person name="Yin Z."/>
            <person name="Huang L."/>
        </authorList>
    </citation>
    <scope>NUCLEOTIDE SEQUENCE [LARGE SCALE GENOMIC DNA]</scope>
    <source>
        <strain evidence="3 4">YSFL</strain>
    </source>
</reference>
<feature type="transmembrane region" description="Helical" evidence="1">
    <location>
        <begin position="228"/>
        <end position="251"/>
    </location>
</feature>
<gene>
    <name evidence="3" type="ORF">VSDG_08782</name>
</gene>
<dbReference type="Proteomes" id="UP000284375">
    <property type="component" value="Unassembled WGS sequence"/>
</dbReference>
<dbReference type="PANTHER" id="PTHR34502">
    <property type="entry name" value="DUF6594 DOMAIN-CONTAINING PROTEIN-RELATED"/>
    <property type="match status" value="1"/>
</dbReference>
<dbReference type="InterPro" id="IPR046529">
    <property type="entry name" value="DUF6594"/>
</dbReference>
<evidence type="ECO:0000313" key="3">
    <source>
        <dbReference type="EMBL" id="ROV90182.1"/>
    </source>
</evidence>
<evidence type="ECO:0000259" key="2">
    <source>
        <dbReference type="Pfam" id="PF20237"/>
    </source>
</evidence>
<dbReference type="OrthoDB" id="5342093at2759"/>
<dbReference type="Pfam" id="PF20237">
    <property type="entry name" value="DUF6594"/>
    <property type="match status" value="1"/>
</dbReference>
<feature type="transmembrane region" description="Helical" evidence="1">
    <location>
        <begin position="195"/>
        <end position="216"/>
    </location>
</feature>
<dbReference type="EMBL" id="LJZO01000052">
    <property type="protein sequence ID" value="ROV90182.1"/>
    <property type="molecule type" value="Genomic_DNA"/>
</dbReference>
<sequence length="280" mass="32232">MKLADAPLGYPMLARLTASAPDFYIFREFRYLQSRVLLQLQDELRTLETRLWRMDEIDRVNKPSDLRQREICDQRDGCRKHLLDQIHEKLVQYGELLCMSSKLAALDRPSTFEKMSVQNFFHNKQPLVKHENYIGNTADLITLKADRDDAWLDRQILWLLVRANNRVLSWIFSNSRLTNLGGGPIVLYSLARIRFLVMTILIITMLFLFSAPLVPLYRWSHDEISPQILAKMMGFQVGCTLIFGGVLALCTRAKKHEIYGACAAYVAILVVFMGQSSSSK</sequence>
<protein>
    <recommendedName>
        <fullName evidence="2">DUF6594 domain-containing protein</fullName>
    </recommendedName>
</protein>
<dbReference type="AlphaFoldDB" id="A0A423VGM6"/>
<keyword evidence="1" id="KW-0812">Transmembrane</keyword>
<name>A0A423VGM6_CYTCH</name>
<organism evidence="3 4">
    <name type="scientific">Cytospora chrysosperma</name>
    <name type="common">Cytospora canker fungus</name>
    <name type="synonym">Sphaeria chrysosperma</name>
    <dbReference type="NCBI Taxonomy" id="252740"/>
    <lineage>
        <taxon>Eukaryota</taxon>
        <taxon>Fungi</taxon>
        <taxon>Dikarya</taxon>
        <taxon>Ascomycota</taxon>
        <taxon>Pezizomycotina</taxon>
        <taxon>Sordariomycetes</taxon>
        <taxon>Sordariomycetidae</taxon>
        <taxon>Diaporthales</taxon>
        <taxon>Cytosporaceae</taxon>
        <taxon>Cytospora</taxon>
    </lineage>
</organism>
<keyword evidence="1" id="KW-1133">Transmembrane helix</keyword>
<evidence type="ECO:0000313" key="4">
    <source>
        <dbReference type="Proteomes" id="UP000284375"/>
    </source>
</evidence>
<feature type="transmembrane region" description="Helical" evidence="1">
    <location>
        <begin position="258"/>
        <end position="275"/>
    </location>
</feature>
<proteinExistence type="predicted"/>
<comment type="caution">
    <text evidence="3">The sequence shown here is derived from an EMBL/GenBank/DDBJ whole genome shotgun (WGS) entry which is preliminary data.</text>
</comment>
<accession>A0A423VGM6</accession>
<keyword evidence="4" id="KW-1185">Reference proteome</keyword>
<dbReference type="STRING" id="252740.A0A423VGM6"/>